<keyword evidence="3 6" id="KW-0479">Metal-binding</keyword>
<reference evidence="7 8" key="1">
    <citation type="submission" date="2015-10" db="EMBL/GenBank/DDBJ databases">
        <title>Full genome of DAOMC 229536 Phialocephala scopiformis, a fungal endophyte of spruce producing the potent anti-insectan compound rugulosin.</title>
        <authorList>
            <consortium name="DOE Joint Genome Institute"/>
            <person name="Walker A.K."/>
            <person name="Frasz S.L."/>
            <person name="Seifert K.A."/>
            <person name="Miller J.D."/>
            <person name="Mondo S.J."/>
            <person name="Labutti K."/>
            <person name="Lipzen A."/>
            <person name="Dockter R."/>
            <person name="Kennedy M."/>
            <person name="Grigoriev I.V."/>
            <person name="Spatafora J.W."/>
        </authorList>
    </citation>
    <scope>NUCLEOTIDE SEQUENCE [LARGE SCALE GENOMIC DNA]</scope>
    <source>
        <strain evidence="7 8">CBS 120377</strain>
    </source>
</reference>
<dbReference type="PRINTS" id="PR00463">
    <property type="entry name" value="EP450I"/>
</dbReference>
<comment type="similarity">
    <text evidence="2">Belongs to the cytochrome P450 family.</text>
</comment>
<dbReference type="RefSeq" id="XP_018072016.1">
    <property type="nucleotide sequence ID" value="XM_018209260.1"/>
</dbReference>
<dbReference type="Gene3D" id="1.10.630.10">
    <property type="entry name" value="Cytochrome P450"/>
    <property type="match status" value="1"/>
</dbReference>
<dbReference type="AlphaFoldDB" id="A0A194XBX5"/>
<dbReference type="Pfam" id="PF00067">
    <property type="entry name" value="p450"/>
    <property type="match status" value="1"/>
</dbReference>
<dbReference type="GO" id="GO:0016125">
    <property type="term" value="P:sterol metabolic process"/>
    <property type="evidence" value="ECO:0007669"/>
    <property type="project" value="TreeGrafter"/>
</dbReference>
<dbReference type="InterPro" id="IPR036396">
    <property type="entry name" value="Cyt_P450_sf"/>
</dbReference>
<keyword evidence="6" id="KW-0349">Heme</keyword>
<keyword evidence="5 6" id="KW-0408">Iron</keyword>
<dbReference type="GO" id="GO:0004497">
    <property type="term" value="F:monooxygenase activity"/>
    <property type="evidence" value="ECO:0007669"/>
    <property type="project" value="InterPro"/>
</dbReference>
<dbReference type="GO" id="GO:0005506">
    <property type="term" value="F:iron ion binding"/>
    <property type="evidence" value="ECO:0007669"/>
    <property type="project" value="InterPro"/>
</dbReference>
<dbReference type="GO" id="GO:0016705">
    <property type="term" value="F:oxidoreductase activity, acting on paired donors, with incorporation or reduction of molecular oxygen"/>
    <property type="evidence" value="ECO:0007669"/>
    <property type="project" value="InterPro"/>
</dbReference>
<dbReference type="PANTHER" id="PTHR24286:SF228">
    <property type="entry name" value="C-22 STEROL DESATURASE ERG5"/>
    <property type="match status" value="1"/>
</dbReference>
<dbReference type="SUPFAM" id="SSF48264">
    <property type="entry name" value="Cytochrome P450"/>
    <property type="match status" value="1"/>
</dbReference>
<dbReference type="InterPro" id="IPR002401">
    <property type="entry name" value="Cyt_P450_E_grp-I"/>
</dbReference>
<proteinExistence type="inferred from homology"/>
<evidence type="ECO:0000313" key="8">
    <source>
        <dbReference type="Proteomes" id="UP000070700"/>
    </source>
</evidence>
<organism evidence="7 8">
    <name type="scientific">Mollisia scopiformis</name>
    <name type="common">Conifer needle endophyte fungus</name>
    <name type="synonym">Phialocephala scopiformis</name>
    <dbReference type="NCBI Taxonomy" id="149040"/>
    <lineage>
        <taxon>Eukaryota</taxon>
        <taxon>Fungi</taxon>
        <taxon>Dikarya</taxon>
        <taxon>Ascomycota</taxon>
        <taxon>Pezizomycotina</taxon>
        <taxon>Leotiomycetes</taxon>
        <taxon>Helotiales</taxon>
        <taxon>Mollisiaceae</taxon>
        <taxon>Mollisia</taxon>
    </lineage>
</organism>
<gene>
    <name evidence="7" type="ORF">LY89DRAFT_584410</name>
</gene>
<evidence type="ECO:0000256" key="5">
    <source>
        <dbReference type="ARBA" id="ARBA00023004"/>
    </source>
</evidence>
<keyword evidence="8" id="KW-1185">Reference proteome</keyword>
<sequence>MYFPDWNGWQLVITIFLILIAYDQFSYIKNKGSIVGPMFKIPFMGPFISALYPKFEEYLAQWASGPLSCISVFHKFVVLASDRDIAHKVFKSPTYAEPCLVPIAKDIIGTSAWVFLTGKVHAEYRRGLTGLFTNKALSVYLPVQEKVYTDYFDKFVAASKANGLKPMGFMGHFREINCALSCRTFFGDYISQDAVTRIADDFYLVTAALELVNVPFSIHVPFTKTWRGKRIADTVLAEFTKCAAACKANMESGAEPTCIVDEWVLHMMESKNYNSRIAAGEEGVEKPTNLIREFTNEEIGQTMFTFLFASQDASSSATTWLFQILAQRPDVLGRVREENLAVRNGDRNRPFKLSMFESMTYTNAVIKELLRYRPPVIFVPYLAKKSFPLTSTYTVPKGAMVIPSCYPALHDAEAYPNPDVFDPERWITGDAESKTKNWLVFGAGPHDCLARKYVPLTMAAMIGKAALEVDWVHHATRRSEEIRVFATLFPMDECPLVFTTRM</sequence>
<name>A0A194XBX5_MOLSC</name>
<dbReference type="PANTHER" id="PTHR24286">
    <property type="entry name" value="CYTOCHROME P450 26"/>
    <property type="match status" value="1"/>
</dbReference>
<dbReference type="Proteomes" id="UP000070700">
    <property type="component" value="Unassembled WGS sequence"/>
</dbReference>
<feature type="binding site" description="axial binding residue" evidence="6">
    <location>
        <position position="448"/>
    </location>
    <ligand>
        <name>heme</name>
        <dbReference type="ChEBI" id="CHEBI:30413"/>
    </ligand>
    <ligandPart>
        <name>Fe</name>
        <dbReference type="ChEBI" id="CHEBI:18248"/>
    </ligandPart>
</feature>
<evidence type="ECO:0000256" key="2">
    <source>
        <dbReference type="ARBA" id="ARBA00010617"/>
    </source>
</evidence>
<evidence type="ECO:0000256" key="6">
    <source>
        <dbReference type="PIRSR" id="PIRSR602401-1"/>
    </source>
</evidence>
<keyword evidence="4" id="KW-0560">Oxidoreductase</keyword>
<accession>A0A194XBX5</accession>
<comment type="cofactor">
    <cofactor evidence="1 6">
        <name>heme</name>
        <dbReference type="ChEBI" id="CHEBI:30413"/>
    </cofactor>
</comment>
<evidence type="ECO:0000256" key="3">
    <source>
        <dbReference type="ARBA" id="ARBA00022723"/>
    </source>
</evidence>
<dbReference type="InParanoid" id="A0A194XBX5"/>
<evidence type="ECO:0000313" key="7">
    <source>
        <dbReference type="EMBL" id="KUJ17661.1"/>
    </source>
</evidence>
<dbReference type="STRING" id="149040.A0A194XBX5"/>
<protein>
    <submittedName>
        <fullName evidence="7">Cytochrome P450</fullName>
    </submittedName>
</protein>
<evidence type="ECO:0000256" key="1">
    <source>
        <dbReference type="ARBA" id="ARBA00001971"/>
    </source>
</evidence>
<dbReference type="InterPro" id="IPR001128">
    <property type="entry name" value="Cyt_P450"/>
</dbReference>
<dbReference type="OrthoDB" id="1372046at2759"/>
<dbReference type="GeneID" id="28818986"/>
<dbReference type="KEGG" id="psco:LY89DRAFT_584410"/>
<dbReference type="FunCoup" id="A0A194XBX5">
    <property type="interactions" value="1607"/>
</dbReference>
<dbReference type="FunFam" id="1.10.630.10:FF:000021">
    <property type="entry name" value="Cytochrome P450 61"/>
    <property type="match status" value="1"/>
</dbReference>
<dbReference type="GO" id="GO:0020037">
    <property type="term" value="F:heme binding"/>
    <property type="evidence" value="ECO:0007669"/>
    <property type="project" value="InterPro"/>
</dbReference>
<evidence type="ECO:0000256" key="4">
    <source>
        <dbReference type="ARBA" id="ARBA00023002"/>
    </source>
</evidence>
<dbReference type="EMBL" id="KQ947414">
    <property type="protein sequence ID" value="KUJ17661.1"/>
    <property type="molecule type" value="Genomic_DNA"/>
</dbReference>